<gene>
    <name evidence="6" type="ORF">PPRIM_AZ9-3.1.T0810201</name>
</gene>
<dbReference type="AlphaFoldDB" id="A0A8S1N772"/>
<sequence length="445" mass="52512">MNFCEFILITVESEDKLEEIRIALASLDMFEINTVYKRLDQPRQSALKEEQILEFLDDNTLQITQEQLSYIFRVLDVDKDNLVTLADFQQVILPKTNDQVKDQALNHKSYEMPQGMLLPKEVEATLTAFFEQLKINYNQYSNIQDPINLGELGIFESENLITLDSLKNWLQSIGQEIEDQILEKFLIIIDGNPNNLQNLIDQIFLQIEQQEEQQNEAPKQNQVEEQTKQNQIEVQDINYSQQDLQNSDALQESFNPNQTQKQQINHQQNEQKKVEQQEPIVQSKVLQESQPYYIDNPLLNYYHQQIKDEEEKIKQLCDELNIPNIYTQKRDESILIKYYQKEIAREQETLSRLYSESRLSGVSSKFSKSTFTPDPLYQDEYQRQIIRIDNEIRKEAYNLSLIKSKIEISSGLSTSYLKYESPSKNQESYFYDNFSGQKKQFGYYK</sequence>
<dbReference type="PROSITE" id="PS50222">
    <property type="entry name" value="EF_HAND_2"/>
    <property type="match status" value="1"/>
</dbReference>
<protein>
    <recommendedName>
        <fullName evidence="5">EF-hand domain-containing protein</fullName>
    </recommendedName>
</protein>
<dbReference type="GO" id="GO:0005509">
    <property type="term" value="F:calcium ion binding"/>
    <property type="evidence" value="ECO:0007669"/>
    <property type="project" value="InterPro"/>
</dbReference>
<feature type="region of interest" description="Disordered" evidence="4">
    <location>
        <begin position="255"/>
        <end position="276"/>
    </location>
</feature>
<keyword evidence="1" id="KW-0479">Metal-binding</keyword>
<evidence type="ECO:0000313" key="7">
    <source>
        <dbReference type="Proteomes" id="UP000688137"/>
    </source>
</evidence>
<dbReference type="Proteomes" id="UP000688137">
    <property type="component" value="Unassembled WGS sequence"/>
</dbReference>
<dbReference type="InterPro" id="IPR018247">
    <property type="entry name" value="EF_Hand_1_Ca_BS"/>
</dbReference>
<dbReference type="InterPro" id="IPR051581">
    <property type="entry name" value="Ca-bind"/>
</dbReference>
<accession>A0A8S1N772</accession>
<proteinExistence type="predicted"/>
<evidence type="ECO:0000256" key="1">
    <source>
        <dbReference type="ARBA" id="ARBA00022723"/>
    </source>
</evidence>
<dbReference type="PANTHER" id="PTHR34524:SF6">
    <property type="entry name" value="CALCYPHOSINE LIKE"/>
    <property type="match status" value="1"/>
</dbReference>
<keyword evidence="3" id="KW-0106">Calcium</keyword>
<evidence type="ECO:0000259" key="5">
    <source>
        <dbReference type="PROSITE" id="PS50222"/>
    </source>
</evidence>
<feature type="compositionally biased region" description="Low complexity" evidence="4">
    <location>
        <begin position="257"/>
        <end position="268"/>
    </location>
</feature>
<comment type="caution">
    <text evidence="6">The sequence shown here is derived from an EMBL/GenBank/DDBJ whole genome shotgun (WGS) entry which is preliminary data.</text>
</comment>
<name>A0A8S1N772_PARPR</name>
<dbReference type="PROSITE" id="PS00018">
    <property type="entry name" value="EF_HAND_1"/>
    <property type="match status" value="1"/>
</dbReference>
<keyword evidence="7" id="KW-1185">Reference proteome</keyword>
<organism evidence="6 7">
    <name type="scientific">Paramecium primaurelia</name>
    <dbReference type="NCBI Taxonomy" id="5886"/>
    <lineage>
        <taxon>Eukaryota</taxon>
        <taxon>Sar</taxon>
        <taxon>Alveolata</taxon>
        <taxon>Ciliophora</taxon>
        <taxon>Intramacronucleata</taxon>
        <taxon>Oligohymenophorea</taxon>
        <taxon>Peniculida</taxon>
        <taxon>Parameciidae</taxon>
        <taxon>Paramecium</taxon>
    </lineage>
</organism>
<evidence type="ECO:0000256" key="4">
    <source>
        <dbReference type="SAM" id="MobiDB-lite"/>
    </source>
</evidence>
<keyword evidence="2" id="KW-0677">Repeat</keyword>
<evidence type="ECO:0000256" key="3">
    <source>
        <dbReference type="ARBA" id="ARBA00022837"/>
    </source>
</evidence>
<evidence type="ECO:0000256" key="2">
    <source>
        <dbReference type="ARBA" id="ARBA00022737"/>
    </source>
</evidence>
<dbReference type="InterPro" id="IPR002048">
    <property type="entry name" value="EF_hand_dom"/>
</dbReference>
<reference evidence="6" key="1">
    <citation type="submission" date="2021-01" db="EMBL/GenBank/DDBJ databases">
        <authorList>
            <consortium name="Genoscope - CEA"/>
            <person name="William W."/>
        </authorList>
    </citation>
    <scope>NUCLEOTIDE SEQUENCE</scope>
</reference>
<evidence type="ECO:0000313" key="6">
    <source>
        <dbReference type="EMBL" id="CAD8088598.1"/>
    </source>
</evidence>
<feature type="domain" description="EF-hand" evidence="5">
    <location>
        <begin position="63"/>
        <end position="98"/>
    </location>
</feature>
<dbReference type="EMBL" id="CAJJDM010000084">
    <property type="protein sequence ID" value="CAD8088598.1"/>
    <property type="molecule type" value="Genomic_DNA"/>
</dbReference>
<dbReference type="PANTHER" id="PTHR34524">
    <property type="entry name" value="CALCYPHOSIN"/>
    <property type="match status" value="1"/>
</dbReference>
<dbReference type="OMA" id="VQDINYS"/>